<evidence type="ECO:0000313" key="2">
    <source>
        <dbReference type="Proteomes" id="UP001359559"/>
    </source>
</evidence>
<dbReference type="Proteomes" id="UP001359559">
    <property type="component" value="Unassembled WGS sequence"/>
</dbReference>
<organism evidence="1 2">
    <name type="scientific">Clitoria ternatea</name>
    <name type="common">Butterfly pea</name>
    <dbReference type="NCBI Taxonomy" id="43366"/>
    <lineage>
        <taxon>Eukaryota</taxon>
        <taxon>Viridiplantae</taxon>
        <taxon>Streptophyta</taxon>
        <taxon>Embryophyta</taxon>
        <taxon>Tracheophyta</taxon>
        <taxon>Spermatophyta</taxon>
        <taxon>Magnoliopsida</taxon>
        <taxon>eudicotyledons</taxon>
        <taxon>Gunneridae</taxon>
        <taxon>Pentapetalae</taxon>
        <taxon>rosids</taxon>
        <taxon>fabids</taxon>
        <taxon>Fabales</taxon>
        <taxon>Fabaceae</taxon>
        <taxon>Papilionoideae</taxon>
        <taxon>50 kb inversion clade</taxon>
        <taxon>NPAAA clade</taxon>
        <taxon>indigoferoid/millettioid clade</taxon>
        <taxon>Phaseoleae</taxon>
        <taxon>Clitoria</taxon>
    </lineage>
</organism>
<comment type="caution">
    <text evidence="1">The sequence shown here is derived from an EMBL/GenBank/DDBJ whole genome shotgun (WGS) entry which is preliminary data.</text>
</comment>
<dbReference type="AlphaFoldDB" id="A0AAN9IBY3"/>
<keyword evidence="2" id="KW-1185">Reference proteome</keyword>
<name>A0AAN9IBY3_CLITE</name>
<proteinExistence type="predicted"/>
<accession>A0AAN9IBY3</accession>
<reference evidence="1 2" key="1">
    <citation type="submission" date="2024-01" db="EMBL/GenBank/DDBJ databases">
        <title>The genomes of 5 underutilized Papilionoideae crops provide insights into root nodulation and disease resistance.</title>
        <authorList>
            <person name="Yuan L."/>
        </authorList>
    </citation>
    <scope>NUCLEOTIDE SEQUENCE [LARGE SCALE GENOMIC DNA]</scope>
    <source>
        <strain evidence="1">LY-2023</strain>
        <tissue evidence="1">Leaf</tissue>
    </source>
</reference>
<evidence type="ECO:0000313" key="1">
    <source>
        <dbReference type="EMBL" id="KAK7271345.1"/>
    </source>
</evidence>
<dbReference type="EMBL" id="JAYKXN010000007">
    <property type="protein sequence ID" value="KAK7271345.1"/>
    <property type="molecule type" value="Genomic_DNA"/>
</dbReference>
<sequence length="78" mass="9112">MSPRRHHYGDHYRTKLCAGYFSDEFKLPREDEDLCLGSEMFERPCGHWMDKGGCWMRIDFGMMTVMATVCTRELGGKV</sequence>
<gene>
    <name evidence="1" type="ORF">RJT34_27158</name>
</gene>
<protein>
    <submittedName>
        <fullName evidence="1">Uncharacterized protein</fullName>
    </submittedName>
</protein>